<evidence type="ECO:0000313" key="2">
    <source>
        <dbReference type="Proteomes" id="UP001075354"/>
    </source>
</evidence>
<proteinExistence type="predicted"/>
<evidence type="ECO:0000313" key="1">
    <source>
        <dbReference type="EMBL" id="KAJ1519109.1"/>
    </source>
</evidence>
<protein>
    <submittedName>
        <fullName evidence="1">Uncharacterized protein</fullName>
    </submittedName>
</protein>
<reference evidence="1" key="1">
    <citation type="submission" date="2022-12" db="EMBL/GenBank/DDBJ databases">
        <title>Chromosome-level genome assembly of the bean flower thrips Megalurothrips usitatus.</title>
        <authorList>
            <person name="Ma L."/>
            <person name="Liu Q."/>
            <person name="Li H."/>
            <person name="Cai W."/>
        </authorList>
    </citation>
    <scope>NUCLEOTIDE SEQUENCE</scope>
    <source>
        <strain evidence="1">Cailab_2022a</strain>
    </source>
</reference>
<dbReference type="EMBL" id="JAPTSV010000786">
    <property type="protein sequence ID" value="KAJ1519109.1"/>
    <property type="molecule type" value="Genomic_DNA"/>
</dbReference>
<dbReference type="AlphaFoldDB" id="A0AAV7X2X6"/>
<organism evidence="1 2">
    <name type="scientific">Megalurothrips usitatus</name>
    <name type="common">bean blossom thrips</name>
    <dbReference type="NCBI Taxonomy" id="439358"/>
    <lineage>
        <taxon>Eukaryota</taxon>
        <taxon>Metazoa</taxon>
        <taxon>Ecdysozoa</taxon>
        <taxon>Arthropoda</taxon>
        <taxon>Hexapoda</taxon>
        <taxon>Insecta</taxon>
        <taxon>Pterygota</taxon>
        <taxon>Neoptera</taxon>
        <taxon>Paraneoptera</taxon>
        <taxon>Thysanoptera</taxon>
        <taxon>Terebrantia</taxon>
        <taxon>Thripoidea</taxon>
        <taxon>Thripidae</taxon>
        <taxon>Megalurothrips</taxon>
    </lineage>
</organism>
<gene>
    <name evidence="1" type="ORF">ONE63_011350</name>
</gene>
<keyword evidence="2" id="KW-1185">Reference proteome</keyword>
<name>A0AAV7X2X6_9NEOP</name>
<accession>A0AAV7X2X6</accession>
<dbReference type="Proteomes" id="UP001075354">
    <property type="component" value="Unassembled WGS sequence"/>
</dbReference>
<sequence>MEDGELGKAEKGVTESMPSMMLANHLSLSQSGQMLTEQHAGESETSQSPIQLETPSWVEWFDLLEKIHKIFDIISALLEGLGAADFSLQVKPLVPAGCPKLALDGVLRTSSILEWRLFLRRRELSCEESLSESVRGELDMNIVFRLPVAATNAWQVRNGVNKEMQDGD</sequence>
<comment type="caution">
    <text evidence="1">The sequence shown here is derived from an EMBL/GenBank/DDBJ whole genome shotgun (WGS) entry which is preliminary data.</text>
</comment>